<proteinExistence type="predicted"/>
<keyword evidence="2" id="KW-1185">Reference proteome</keyword>
<evidence type="ECO:0000313" key="1">
    <source>
        <dbReference type="EMBL" id="KAI0039836.1"/>
    </source>
</evidence>
<keyword evidence="1" id="KW-0378">Hydrolase</keyword>
<protein>
    <submittedName>
        <fullName evidence="1">P-loop containing nucleoside triphosphate hydrolase protein</fullName>
    </submittedName>
</protein>
<sequence length="830" mass="91922">MSSSRTRFDWRLRASSRIKANSLTGGSTQESYVKRFDPSHASLQEGQTFYQEAKAYSERFLPLLDSEQAEEEKEVKDRLSKWSINRLKSEGYCISGMSAYWLDNTRYGLPMAAFTLGPGINLPGHKFEGGTQLLLTRMDPLQEVPIKGRIVSSTATHLRVSFPELFPDLRDGEWRVDLGYSNVSFERMRAAIQALNQDVAAQEAQSEQREREVILHGTHLRDVLLREFSPAAAAHRPALLQDPEDVAYVSHETLEHPSRVPGEHGGAFKDDMRVQSWARRYARKNPVKVEGDPVLGNLNATQVRAVAMMIGERISLVQGPPGTGKTKTIIEAVRLLKADFEVAAPIMVCTYTNVAVDNVVEGLVAAGLKPLRVGYDKVQTSLYEYTLEAALEHHPERQKLERLIMEDETLGKKKKKLELKSVDTRDDDDDSARALSKVSKRRMDQTLLARQQFAVKAKIYKLRQKMVVEVLRQADVICTTCISSASVPLRMIDFPVVFLDEASMSTEPASLIPIMKGSRHIALIGDHKQLPPVIKTREAELNGLGISLFERLTEEGVVPSIMLDLQYRMHPSISNFPSAEFYNRALLDGMLDASGNIPARLKPPLSAHLLVNQKTGQRPSVVFLDHTGVESTKGRSKINVTDAQIVLSVVEDLLLANPDLRGEKIGIIAPYVAQIALLSKLLTADAAQKARFEATLGTGRAQQLAHIEVRTVNGFEGREKDVILFSTVRNNASGHIGFLADRRRLNVGLTRAKRALFIVGGLSTLRAGKTGRGLEELHAQSGGRHGGRGAEAWQRYVEWLVQGGLVVSLRGNRLKEVLAGQRGAAARAVL</sequence>
<name>A0ACB8R6R8_9AGAM</name>
<dbReference type="EMBL" id="MU276258">
    <property type="protein sequence ID" value="KAI0039836.1"/>
    <property type="molecule type" value="Genomic_DNA"/>
</dbReference>
<reference evidence="1" key="1">
    <citation type="submission" date="2021-02" db="EMBL/GenBank/DDBJ databases">
        <authorList>
            <consortium name="DOE Joint Genome Institute"/>
            <person name="Ahrendt S."/>
            <person name="Looney B.P."/>
            <person name="Miyauchi S."/>
            <person name="Morin E."/>
            <person name="Drula E."/>
            <person name="Courty P.E."/>
            <person name="Chicoki N."/>
            <person name="Fauchery L."/>
            <person name="Kohler A."/>
            <person name="Kuo A."/>
            <person name="Labutti K."/>
            <person name="Pangilinan J."/>
            <person name="Lipzen A."/>
            <person name="Riley R."/>
            <person name="Andreopoulos W."/>
            <person name="He G."/>
            <person name="Johnson J."/>
            <person name="Barry K.W."/>
            <person name="Grigoriev I.V."/>
            <person name="Nagy L."/>
            <person name="Hibbett D."/>
            <person name="Henrissat B."/>
            <person name="Matheny P.B."/>
            <person name="Labbe J."/>
            <person name="Martin F."/>
        </authorList>
    </citation>
    <scope>NUCLEOTIDE SEQUENCE</scope>
    <source>
        <strain evidence="1">FP105234-sp</strain>
    </source>
</reference>
<dbReference type="Proteomes" id="UP000814033">
    <property type="component" value="Unassembled WGS sequence"/>
</dbReference>
<accession>A0ACB8R6R8</accession>
<organism evidence="1 2">
    <name type="scientific">Auriscalpium vulgare</name>
    <dbReference type="NCBI Taxonomy" id="40419"/>
    <lineage>
        <taxon>Eukaryota</taxon>
        <taxon>Fungi</taxon>
        <taxon>Dikarya</taxon>
        <taxon>Basidiomycota</taxon>
        <taxon>Agaricomycotina</taxon>
        <taxon>Agaricomycetes</taxon>
        <taxon>Russulales</taxon>
        <taxon>Auriscalpiaceae</taxon>
        <taxon>Auriscalpium</taxon>
    </lineage>
</organism>
<gene>
    <name evidence="1" type="ORF">FA95DRAFT_1503659</name>
</gene>
<evidence type="ECO:0000313" key="2">
    <source>
        <dbReference type="Proteomes" id="UP000814033"/>
    </source>
</evidence>
<comment type="caution">
    <text evidence="1">The sequence shown here is derived from an EMBL/GenBank/DDBJ whole genome shotgun (WGS) entry which is preliminary data.</text>
</comment>
<reference evidence="1" key="2">
    <citation type="journal article" date="2022" name="New Phytol.">
        <title>Evolutionary transition to the ectomycorrhizal habit in the genomes of a hyperdiverse lineage of mushroom-forming fungi.</title>
        <authorList>
            <person name="Looney B."/>
            <person name="Miyauchi S."/>
            <person name="Morin E."/>
            <person name="Drula E."/>
            <person name="Courty P.E."/>
            <person name="Kohler A."/>
            <person name="Kuo A."/>
            <person name="LaButti K."/>
            <person name="Pangilinan J."/>
            <person name="Lipzen A."/>
            <person name="Riley R."/>
            <person name="Andreopoulos W."/>
            <person name="He G."/>
            <person name="Johnson J."/>
            <person name="Nolan M."/>
            <person name="Tritt A."/>
            <person name="Barry K.W."/>
            <person name="Grigoriev I.V."/>
            <person name="Nagy L.G."/>
            <person name="Hibbett D."/>
            <person name="Henrissat B."/>
            <person name="Matheny P.B."/>
            <person name="Labbe J."/>
            <person name="Martin F.M."/>
        </authorList>
    </citation>
    <scope>NUCLEOTIDE SEQUENCE</scope>
    <source>
        <strain evidence="1">FP105234-sp</strain>
    </source>
</reference>